<dbReference type="InterPro" id="IPR003439">
    <property type="entry name" value="ABC_transporter-like_ATP-bd"/>
</dbReference>
<evidence type="ECO:0000256" key="3">
    <source>
        <dbReference type="ARBA" id="ARBA00022741"/>
    </source>
</evidence>
<keyword evidence="3" id="KW-0547">Nucleotide-binding</keyword>
<dbReference type="InterPro" id="IPR017871">
    <property type="entry name" value="ABC_transporter-like_CS"/>
</dbReference>
<dbReference type="CDD" id="cd03255">
    <property type="entry name" value="ABC_MJ0796_LolCDE_FtsE"/>
    <property type="match status" value="1"/>
</dbReference>
<dbReference type="Proteomes" id="UP000469952">
    <property type="component" value="Unassembled WGS sequence"/>
</dbReference>
<dbReference type="EMBL" id="WIPA01000001">
    <property type="protein sequence ID" value="MQR26011.1"/>
    <property type="molecule type" value="Genomic_DNA"/>
</dbReference>
<dbReference type="Pfam" id="PF00005">
    <property type="entry name" value="ABC_tran"/>
    <property type="match status" value="1"/>
</dbReference>
<dbReference type="PANTHER" id="PTHR42798:SF6">
    <property type="entry name" value="CELL DIVISION ATP-BINDING PROTEIN FTSE"/>
    <property type="match status" value="1"/>
</dbReference>
<dbReference type="PROSITE" id="PS00211">
    <property type="entry name" value="ABC_TRANSPORTER_1"/>
    <property type="match status" value="1"/>
</dbReference>
<evidence type="ECO:0000313" key="5">
    <source>
        <dbReference type="EMBL" id="MQR26011.1"/>
    </source>
</evidence>
<reference evidence="5 6" key="1">
    <citation type="submission" date="2019-10" db="EMBL/GenBank/DDBJ databases">
        <title>WGS of Leuconostoc mesenteroides.</title>
        <authorList>
            <person name="Melo Bolivar J."/>
            <person name="Marino-Ramirez L."/>
            <person name="Villamil Diaz L.M."/>
        </authorList>
    </citation>
    <scope>NUCLEOTIDE SEQUENCE [LARGE SCALE GENOMIC DNA]</scope>
    <source>
        <strain evidence="5 6">M11</strain>
    </source>
</reference>
<dbReference type="GO" id="GO:0016887">
    <property type="term" value="F:ATP hydrolysis activity"/>
    <property type="evidence" value="ECO:0007669"/>
    <property type="project" value="InterPro"/>
</dbReference>
<comment type="similarity">
    <text evidence="1">Belongs to the ABC transporter superfamily.</text>
</comment>
<dbReference type="SMART" id="SM00382">
    <property type="entry name" value="AAA"/>
    <property type="match status" value="1"/>
</dbReference>
<dbReference type="PROSITE" id="PS50893">
    <property type="entry name" value="ABC_TRANSPORTER_2"/>
    <property type="match status" value="1"/>
</dbReference>
<keyword evidence="2" id="KW-0813">Transport</keyword>
<organism evidence="5 6">
    <name type="scientific">Leuconostoc mesenteroides</name>
    <dbReference type="NCBI Taxonomy" id="1245"/>
    <lineage>
        <taxon>Bacteria</taxon>
        <taxon>Bacillati</taxon>
        <taxon>Bacillota</taxon>
        <taxon>Bacilli</taxon>
        <taxon>Lactobacillales</taxon>
        <taxon>Lactobacillaceae</taxon>
        <taxon>Leuconostoc</taxon>
    </lineage>
</organism>
<dbReference type="PANTHER" id="PTHR42798">
    <property type="entry name" value="LIPOPROTEIN-RELEASING SYSTEM ATP-BINDING PROTEIN LOLD"/>
    <property type="match status" value="1"/>
</dbReference>
<sequence>MSRLEFENVSKKYGTGTSEFLALDNVNFSADSQQLILVVGPSGSGKTTFLTIAGGLQSPTSGTVKINDEIIGELSRKEQSDLRLNTVGFILQSYNLVPYLTVNEQFELVDKVKEQHLSHEAFRTVLKTLAIEDLGAKYPNELSGGQRQRVAIARALYADPEYILADEPTASLDTARSKEVMSLLRELAHKNDKTIIVVTHDLRLKEEVDKVYQIIDGKMSKIDDGKFSEIY</sequence>
<keyword evidence="4 5" id="KW-0067">ATP-binding</keyword>
<dbReference type="GO" id="GO:0005524">
    <property type="term" value="F:ATP binding"/>
    <property type="evidence" value="ECO:0007669"/>
    <property type="project" value="UniProtKB-KW"/>
</dbReference>
<dbReference type="InterPro" id="IPR027417">
    <property type="entry name" value="P-loop_NTPase"/>
</dbReference>
<proteinExistence type="inferred from homology"/>
<dbReference type="AlphaFoldDB" id="A0A857JWZ6"/>
<dbReference type="GeneID" id="29577239"/>
<protein>
    <submittedName>
        <fullName evidence="5">ATP-binding cassette domain-containing protein</fullName>
    </submittedName>
</protein>
<dbReference type="RefSeq" id="WP_011679588.1">
    <property type="nucleotide sequence ID" value="NZ_BCMO01000031.1"/>
</dbReference>
<name>A0A857JWZ6_LEUME</name>
<accession>A0A857JWZ6</accession>
<evidence type="ECO:0000256" key="4">
    <source>
        <dbReference type="ARBA" id="ARBA00022840"/>
    </source>
</evidence>
<dbReference type="Gene3D" id="3.40.50.300">
    <property type="entry name" value="P-loop containing nucleotide triphosphate hydrolases"/>
    <property type="match status" value="1"/>
</dbReference>
<gene>
    <name evidence="5" type="ORF">GFV13_01680</name>
</gene>
<dbReference type="InterPro" id="IPR017911">
    <property type="entry name" value="MacB-like_ATP-bd"/>
</dbReference>
<dbReference type="OrthoDB" id="9791546at2"/>
<evidence type="ECO:0000256" key="1">
    <source>
        <dbReference type="ARBA" id="ARBA00005417"/>
    </source>
</evidence>
<dbReference type="InterPro" id="IPR003593">
    <property type="entry name" value="AAA+_ATPase"/>
</dbReference>
<evidence type="ECO:0000313" key="6">
    <source>
        <dbReference type="Proteomes" id="UP000469952"/>
    </source>
</evidence>
<evidence type="ECO:0000256" key="2">
    <source>
        <dbReference type="ARBA" id="ARBA00022448"/>
    </source>
</evidence>
<comment type="caution">
    <text evidence="5">The sequence shown here is derived from an EMBL/GenBank/DDBJ whole genome shotgun (WGS) entry which is preliminary data.</text>
</comment>
<dbReference type="SUPFAM" id="SSF52540">
    <property type="entry name" value="P-loop containing nucleoside triphosphate hydrolases"/>
    <property type="match status" value="1"/>
</dbReference>